<keyword evidence="1" id="KW-0732">Signal</keyword>
<proteinExistence type="predicted"/>
<keyword evidence="3" id="KW-1185">Reference proteome</keyword>
<evidence type="ECO:0000313" key="2">
    <source>
        <dbReference type="EMBL" id="QNF33551.1"/>
    </source>
</evidence>
<dbReference type="KEGG" id="aswu:HUW51_12775"/>
<sequence length="123" mass="13397">MKKLFASTAFLVSFSAVYAAAPAVRIAPSSIIISVDDPVDLNQYVGKYKFEGLPFEYLTVAVKDGKLMANTGEEEAELTPLKETDSFDAAGRAILKFRRDPNKKVNAITLDAEGSSFEGRKES</sequence>
<feature type="chain" id="PRO_5028826469" evidence="1">
    <location>
        <begin position="20"/>
        <end position="123"/>
    </location>
</feature>
<dbReference type="Proteomes" id="UP000515237">
    <property type="component" value="Chromosome"/>
</dbReference>
<protein>
    <submittedName>
        <fullName evidence="2">DUF3471 domain-containing protein</fullName>
    </submittedName>
</protein>
<evidence type="ECO:0000313" key="3">
    <source>
        <dbReference type="Proteomes" id="UP000515237"/>
    </source>
</evidence>
<name>A0A7G7G8R7_9BACT</name>
<dbReference type="EMBL" id="CP055156">
    <property type="protein sequence ID" value="QNF33551.1"/>
    <property type="molecule type" value="Genomic_DNA"/>
</dbReference>
<dbReference type="AlphaFoldDB" id="A0A7G7G8R7"/>
<accession>A0A7G7G8R7</accession>
<reference evidence="2 3" key="1">
    <citation type="journal article" date="2018" name="Int. J. Syst. Evol. Microbiol.">
        <title>Adhaeribacter swui sp. nov., isolated from wet mud.</title>
        <authorList>
            <person name="Kim D.U."/>
            <person name="Kim K.W."/>
            <person name="Kang M.S."/>
            <person name="Kim J.Y."/>
            <person name="Jang J.H."/>
            <person name="Kim M.K."/>
        </authorList>
    </citation>
    <scope>NUCLEOTIDE SEQUENCE [LARGE SCALE GENOMIC DNA]</scope>
    <source>
        <strain evidence="2 3">KCTC 52873</strain>
    </source>
</reference>
<feature type="signal peptide" evidence="1">
    <location>
        <begin position="1"/>
        <end position="19"/>
    </location>
</feature>
<evidence type="ECO:0000256" key="1">
    <source>
        <dbReference type="SAM" id="SignalP"/>
    </source>
</evidence>
<dbReference type="RefSeq" id="WP_185270032.1">
    <property type="nucleotide sequence ID" value="NZ_CP055156.1"/>
</dbReference>
<gene>
    <name evidence="2" type="ORF">HUW51_12775</name>
</gene>
<organism evidence="2 3">
    <name type="scientific">Adhaeribacter swui</name>
    <dbReference type="NCBI Taxonomy" id="2086471"/>
    <lineage>
        <taxon>Bacteria</taxon>
        <taxon>Pseudomonadati</taxon>
        <taxon>Bacteroidota</taxon>
        <taxon>Cytophagia</taxon>
        <taxon>Cytophagales</taxon>
        <taxon>Hymenobacteraceae</taxon>
        <taxon>Adhaeribacter</taxon>
    </lineage>
</organism>